<keyword evidence="3" id="KW-1185">Reference proteome</keyword>
<dbReference type="RefSeq" id="WP_115332165.1">
    <property type="nucleotide sequence ID" value="NZ_CAAAHP010000003.1"/>
</dbReference>
<evidence type="ECO:0000313" key="3">
    <source>
        <dbReference type="Proteomes" id="UP000254794"/>
    </source>
</evidence>
<reference evidence="2 3" key="1">
    <citation type="submission" date="2018-06" db="EMBL/GenBank/DDBJ databases">
        <authorList>
            <consortium name="Pathogen Informatics"/>
            <person name="Doyle S."/>
        </authorList>
    </citation>
    <scope>NUCLEOTIDE SEQUENCE [LARGE SCALE GENOMIC DNA]</scope>
    <source>
        <strain evidence="2 3">NCTC13316</strain>
    </source>
</reference>
<proteinExistence type="predicted"/>
<dbReference type="OrthoDB" id="5649123at2"/>
<name>A0A378JN00_9GAMM</name>
<organism evidence="2 3">
    <name type="scientific">Legionella busanensis</name>
    <dbReference type="NCBI Taxonomy" id="190655"/>
    <lineage>
        <taxon>Bacteria</taxon>
        <taxon>Pseudomonadati</taxon>
        <taxon>Pseudomonadota</taxon>
        <taxon>Gammaproteobacteria</taxon>
        <taxon>Legionellales</taxon>
        <taxon>Legionellaceae</taxon>
        <taxon>Legionella</taxon>
    </lineage>
</organism>
<evidence type="ECO:0000256" key="1">
    <source>
        <dbReference type="SAM" id="MobiDB-lite"/>
    </source>
</evidence>
<dbReference type="Proteomes" id="UP000254794">
    <property type="component" value="Unassembled WGS sequence"/>
</dbReference>
<accession>A0A378JN00</accession>
<dbReference type="AlphaFoldDB" id="A0A378JN00"/>
<gene>
    <name evidence="2" type="ORF">NCTC13316_02745</name>
</gene>
<protein>
    <submittedName>
        <fullName evidence="2">Dot/Icm T4SS effector</fullName>
    </submittedName>
</protein>
<feature type="region of interest" description="Disordered" evidence="1">
    <location>
        <begin position="543"/>
        <end position="564"/>
    </location>
</feature>
<feature type="compositionally biased region" description="Polar residues" evidence="1">
    <location>
        <begin position="543"/>
        <end position="552"/>
    </location>
</feature>
<evidence type="ECO:0000313" key="2">
    <source>
        <dbReference type="EMBL" id="STX52624.1"/>
    </source>
</evidence>
<dbReference type="EMBL" id="UGOD01000001">
    <property type="protein sequence ID" value="STX52624.1"/>
    <property type="molecule type" value="Genomic_DNA"/>
</dbReference>
<feature type="compositionally biased region" description="Basic and acidic residues" evidence="1">
    <location>
        <begin position="553"/>
        <end position="564"/>
    </location>
</feature>
<sequence>METFEHKTAGDQIRIETFNNPYLHGSDTLNPNPKNKLTLTLMHLVDGIPVPLALTLSAGDIVALAGDYYTKAGWGNELELPLSLHKSSNVYENRQLIDLPIKLTEQKAFNEAYHDLASPAVKKTDIKRIYSIEDKLPRLLQQLVYAFTVKNYGAKLVDNEAHFAPWSLRAYLVGHNTALKMSYFAYIFQQLAKKEITLESDSVPLEIKDIIRKVNSSSLDKNPFNFQYLDDNSIYEELKNRYHALAVSYELFTLHFYSDHFAGGHLSRIGLLRKKMPEQFGVWGSILINNMHNEDNTDGVTTTNSFQFIKYRKHKKFRDGSTHQEDSFIALHEDCRAYGDGTYNKRNNDENSNMLINGMDNSLGDIAHIMTTGHVRPSTAYGGLTFLPEIDYTKRQAQPLLIQGKDGRVYFRKNIRTIEMLSPIEYKNMLAKPTSYGYQELTKFKAFLVVFKLEVLGFYFFPKIKELTSIKQAAIEEQEIKQVQPKRLGVEADFKVRSSKPISISIQPVKHMQEDKLPQLSPKTPQRLFGFHPFWRPHTNYVSKTPDSSSIKYEQDEHLPSSAP</sequence>